<comment type="caution">
    <text evidence="3">The sequence shown here is derived from an EMBL/GenBank/DDBJ whole genome shotgun (WGS) entry which is preliminary data.</text>
</comment>
<keyword evidence="1" id="KW-1133">Transmembrane helix</keyword>
<keyword evidence="2" id="KW-0732">Signal</keyword>
<reference evidence="3 4" key="1">
    <citation type="submission" date="2020-08" db="EMBL/GenBank/DDBJ databases">
        <title>Sequencing the genomes of 1000 actinobacteria strains.</title>
        <authorList>
            <person name="Klenk H.-P."/>
        </authorList>
    </citation>
    <scope>NUCLEOTIDE SEQUENCE [LARGE SCALE GENOMIC DNA]</scope>
    <source>
        <strain evidence="3 4">DSM 45886</strain>
    </source>
</reference>
<dbReference type="PANTHER" id="PTHR34821:SF2">
    <property type="entry name" value="INNER MEMBRANE PROTEIN YDCZ"/>
    <property type="match status" value="1"/>
</dbReference>
<feature type="transmembrane region" description="Helical" evidence="1">
    <location>
        <begin position="74"/>
        <end position="95"/>
    </location>
</feature>
<organism evidence="3 4">
    <name type="scientific">Micromonospora polyrhachis</name>
    <dbReference type="NCBI Taxonomy" id="1282883"/>
    <lineage>
        <taxon>Bacteria</taxon>
        <taxon>Bacillati</taxon>
        <taxon>Actinomycetota</taxon>
        <taxon>Actinomycetes</taxon>
        <taxon>Micromonosporales</taxon>
        <taxon>Micromonosporaceae</taxon>
        <taxon>Micromonospora</taxon>
    </lineage>
</organism>
<evidence type="ECO:0000313" key="3">
    <source>
        <dbReference type="EMBL" id="MBB4961743.1"/>
    </source>
</evidence>
<evidence type="ECO:0000256" key="2">
    <source>
        <dbReference type="SAM" id="SignalP"/>
    </source>
</evidence>
<gene>
    <name evidence="3" type="ORF">FHR38_005476</name>
</gene>
<keyword evidence="4" id="KW-1185">Reference proteome</keyword>
<dbReference type="PANTHER" id="PTHR34821">
    <property type="entry name" value="INNER MEMBRANE PROTEIN YDCZ"/>
    <property type="match status" value="1"/>
</dbReference>
<feature type="transmembrane region" description="Helical" evidence="1">
    <location>
        <begin position="282"/>
        <end position="302"/>
    </location>
</feature>
<dbReference type="GO" id="GO:0005886">
    <property type="term" value="C:plasma membrane"/>
    <property type="evidence" value="ECO:0007669"/>
    <property type="project" value="TreeGrafter"/>
</dbReference>
<dbReference type="Proteomes" id="UP000578819">
    <property type="component" value="Unassembled WGS sequence"/>
</dbReference>
<name>A0A7W7WST2_9ACTN</name>
<proteinExistence type="predicted"/>
<feature type="transmembrane region" description="Helical" evidence="1">
    <location>
        <begin position="192"/>
        <end position="215"/>
    </location>
</feature>
<dbReference type="InterPro" id="IPR006750">
    <property type="entry name" value="YdcZ"/>
</dbReference>
<accession>A0A7W7WST2</accession>
<feature type="transmembrane region" description="Helical" evidence="1">
    <location>
        <begin position="37"/>
        <end position="62"/>
    </location>
</feature>
<feature type="chain" id="PRO_5031407021" evidence="2">
    <location>
        <begin position="22"/>
        <end position="309"/>
    </location>
</feature>
<keyword evidence="1" id="KW-0472">Membrane</keyword>
<feature type="signal peptide" evidence="2">
    <location>
        <begin position="1"/>
        <end position="21"/>
    </location>
</feature>
<dbReference type="Pfam" id="PF04657">
    <property type="entry name" value="DMT_YdcZ"/>
    <property type="match status" value="2"/>
</dbReference>
<feature type="transmembrane region" description="Helical" evidence="1">
    <location>
        <begin position="227"/>
        <end position="245"/>
    </location>
</feature>
<feature type="transmembrane region" description="Helical" evidence="1">
    <location>
        <begin position="252"/>
        <end position="270"/>
    </location>
</feature>
<feature type="transmembrane region" description="Helical" evidence="1">
    <location>
        <begin position="159"/>
        <end position="180"/>
    </location>
</feature>
<evidence type="ECO:0000256" key="1">
    <source>
        <dbReference type="SAM" id="Phobius"/>
    </source>
</evidence>
<dbReference type="AlphaFoldDB" id="A0A7W7WST2"/>
<protein>
    <submittedName>
        <fullName evidence="3">Transporter family-2 protein</fullName>
    </submittedName>
</protein>
<sequence length="309" mass="29860">MKVLPAWAALILAGLGGVASAAQSAANAELGDRVGHPAVGAVVNNLGGSLLVLVGLSVLPSMRTGLGQLRRSGLPWWAYLGGLGGAAIVIVATYVVPVLGVAVFTIAQVAGNSVGGLSVDRAGLSPVGRLALTGPRIAGAALGVGAVALAQVGRPVGDLGLGLVLLAVAGGVAVALQAALNGRVSAAGTMAAGTAVNFAVSTPVVIVAALVLGALDVLPDATWPADWYLYLGGALGVCIVVTLLIGVRSVGVFRTGLAVVAGQLGGALLLDVVRPAGPGVGLPVLAGTLLTLLAVVVSGRAIRPAPAGT</sequence>
<dbReference type="EMBL" id="JACHJW010000001">
    <property type="protein sequence ID" value="MBB4961743.1"/>
    <property type="molecule type" value="Genomic_DNA"/>
</dbReference>
<keyword evidence="1" id="KW-0812">Transmembrane</keyword>
<dbReference type="RefSeq" id="WP_184537484.1">
    <property type="nucleotide sequence ID" value="NZ_JACHJW010000001.1"/>
</dbReference>
<evidence type="ECO:0000313" key="4">
    <source>
        <dbReference type="Proteomes" id="UP000578819"/>
    </source>
</evidence>